<proteinExistence type="predicted"/>
<protein>
    <submittedName>
        <fullName evidence="1">Uncharacterized protein</fullName>
    </submittedName>
</protein>
<sequence length="241" mass="25921">MDPAERVPKSQSSFIGEGQSQSLVVFRCGTPLALLRVVICGDTSLAKVALGLAAASAGVWLRQAARQLVGRFCADRQVLAEVQLKCCRLVLPFGKGWRLCCLSCPAAGGFGRAWCFVVAGPLPFGKGDWVVVEINLESQQASKVVFDGVVFQLRRDLIVFQKSEWLALAVRQVLATVGFDLSFGSWVLSLGRKFASAGQQAAARLLAKGLDSLVCTASAGRKVGFRVALWQASRAMEVDTW</sequence>
<dbReference type="EMBL" id="JAJFAZ020000008">
    <property type="protein sequence ID" value="KAI5315503.1"/>
    <property type="molecule type" value="Genomic_DNA"/>
</dbReference>
<comment type="caution">
    <text evidence="1">The sequence shown here is derived from an EMBL/GenBank/DDBJ whole genome shotgun (WGS) entry which is preliminary data.</text>
</comment>
<organism evidence="1 2">
    <name type="scientific">Prunus dulcis</name>
    <name type="common">Almond</name>
    <name type="synonym">Amygdalus dulcis</name>
    <dbReference type="NCBI Taxonomy" id="3755"/>
    <lineage>
        <taxon>Eukaryota</taxon>
        <taxon>Viridiplantae</taxon>
        <taxon>Streptophyta</taxon>
        <taxon>Embryophyta</taxon>
        <taxon>Tracheophyta</taxon>
        <taxon>Spermatophyta</taxon>
        <taxon>Magnoliopsida</taxon>
        <taxon>eudicotyledons</taxon>
        <taxon>Gunneridae</taxon>
        <taxon>Pentapetalae</taxon>
        <taxon>rosids</taxon>
        <taxon>fabids</taxon>
        <taxon>Rosales</taxon>
        <taxon>Rosaceae</taxon>
        <taxon>Amygdaloideae</taxon>
        <taxon>Amygdaleae</taxon>
        <taxon>Prunus</taxon>
    </lineage>
</organism>
<evidence type="ECO:0000313" key="2">
    <source>
        <dbReference type="Proteomes" id="UP001054821"/>
    </source>
</evidence>
<keyword evidence="2" id="KW-1185">Reference proteome</keyword>
<accession>A0AAD4YP46</accession>
<dbReference type="AlphaFoldDB" id="A0AAD4YP46"/>
<gene>
    <name evidence="1" type="ORF">L3X38_044679</name>
</gene>
<dbReference type="Proteomes" id="UP001054821">
    <property type="component" value="Chromosome 8"/>
</dbReference>
<name>A0AAD4YP46_PRUDU</name>
<evidence type="ECO:0000313" key="1">
    <source>
        <dbReference type="EMBL" id="KAI5315503.1"/>
    </source>
</evidence>
<reference evidence="1 2" key="1">
    <citation type="journal article" date="2022" name="G3 (Bethesda)">
        <title>Whole-genome sequence and methylome profiling of the almond [Prunus dulcis (Mill.) D.A. Webb] cultivar 'Nonpareil'.</title>
        <authorList>
            <person name="D'Amico-Willman K.M."/>
            <person name="Ouma W.Z."/>
            <person name="Meulia T."/>
            <person name="Sideli G.M."/>
            <person name="Gradziel T.M."/>
            <person name="Fresnedo-Ramirez J."/>
        </authorList>
    </citation>
    <scope>NUCLEOTIDE SEQUENCE [LARGE SCALE GENOMIC DNA]</scope>
    <source>
        <strain evidence="1">Clone GOH B32 T37-40</strain>
    </source>
</reference>